<gene>
    <name evidence="2" type="ORF">NCTC12993_00995</name>
</gene>
<dbReference type="Proteomes" id="UP000401081">
    <property type="component" value="Unassembled WGS sequence"/>
</dbReference>
<proteinExistence type="predicted"/>
<organism evidence="2 3">
    <name type="scientific">Kluyvera cryocrescens</name>
    <name type="common">Kluyvera citrophila</name>
    <dbReference type="NCBI Taxonomy" id="580"/>
    <lineage>
        <taxon>Bacteria</taxon>
        <taxon>Pseudomonadati</taxon>
        <taxon>Pseudomonadota</taxon>
        <taxon>Gammaproteobacteria</taxon>
        <taxon>Enterobacterales</taxon>
        <taxon>Enterobacteriaceae</taxon>
        <taxon>Kluyvera</taxon>
    </lineage>
</organism>
<name>A0A485AE51_KLUCR</name>
<dbReference type="AlphaFoldDB" id="A0A485AE51"/>
<evidence type="ECO:0000313" key="2">
    <source>
        <dbReference type="EMBL" id="VFS58316.1"/>
    </source>
</evidence>
<evidence type="ECO:0000313" key="3">
    <source>
        <dbReference type="Proteomes" id="UP000401081"/>
    </source>
</evidence>
<accession>A0A485AE51</accession>
<protein>
    <submittedName>
        <fullName evidence="2">Uncharacterized protein</fullName>
    </submittedName>
</protein>
<sequence>MVILEASAHDLLYKAEESEQPPEDIQIPFSSLSQPAK</sequence>
<evidence type="ECO:0000256" key="1">
    <source>
        <dbReference type="SAM" id="MobiDB-lite"/>
    </source>
</evidence>
<feature type="region of interest" description="Disordered" evidence="1">
    <location>
        <begin position="14"/>
        <end position="37"/>
    </location>
</feature>
<dbReference type="EMBL" id="CAADJD010000011">
    <property type="protein sequence ID" value="VFS58316.1"/>
    <property type="molecule type" value="Genomic_DNA"/>
</dbReference>
<feature type="compositionally biased region" description="Polar residues" evidence="1">
    <location>
        <begin position="28"/>
        <end position="37"/>
    </location>
</feature>
<reference evidence="2 3" key="1">
    <citation type="submission" date="2019-03" db="EMBL/GenBank/DDBJ databases">
        <authorList>
            <consortium name="Pathogen Informatics"/>
        </authorList>
    </citation>
    <scope>NUCLEOTIDE SEQUENCE [LARGE SCALE GENOMIC DNA]</scope>
    <source>
        <strain evidence="2 3">NCTC12993</strain>
    </source>
</reference>
<keyword evidence="3" id="KW-1185">Reference proteome</keyword>